<dbReference type="SUPFAM" id="SSF50978">
    <property type="entry name" value="WD40 repeat-like"/>
    <property type="match status" value="1"/>
</dbReference>
<proteinExistence type="predicted"/>
<keyword evidence="2" id="KW-1185">Reference proteome</keyword>
<reference evidence="1 2" key="1">
    <citation type="submission" date="2018-06" db="EMBL/GenBank/DDBJ databases">
        <title>Comparative genomics reveals the genomic features of Rhizophagus irregularis, R. cerebriforme, R. diaphanum and Gigaspora rosea, and their symbiotic lifestyle signature.</title>
        <authorList>
            <person name="Morin E."/>
            <person name="San Clemente H."/>
            <person name="Chen E.C.H."/>
            <person name="De La Providencia I."/>
            <person name="Hainaut M."/>
            <person name="Kuo A."/>
            <person name="Kohler A."/>
            <person name="Murat C."/>
            <person name="Tang N."/>
            <person name="Roy S."/>
            <person name="Loubradou J."/>
            <person name="Henrissat B."/>
            <person name="Grigoriev I.V."/>
            <person name="Corradi N."/>
            <person name="Roux C."/>
            <person name="Martin F.M."/>
        </authorList>
    </citation>
    <scope>NUCLEOTIDE SEQUENCE [LARGE SCALE GENOMIC DNA]</scope>
    <source>
        <strain evidence="1 2">DAOM 194757</strain>
    </source>
</reference>
<dbReference type="EMBL" id="QKWP01000282">
    <property type="protein sequence ID" value="RIB23015.1"/>
    <property type="molecule type" value="Genomic_DNA"/>
</dbReference>
<dbReference type="AlphaFoldDB" id="A0A397VKI9"/>
<dbReference type="Proteomes" id="UP000266673">
    <property type="component" value="Unassembled WGS sequence"/>
</dbReference>
<evidence type="ECO:0008006" key="3">
    <source>
        <dbReference type="Google" id="ProtNLM"/>
    </source>
</evidence>
<evidence type="ECO:0000313" key="2">
    <source>
        <dbReference type="Proteomes" id="UP000266673"/>
    </source>
</evidence>
<evidence type="ECO:0000313" key="1">
    <source>
        <dbReference type="EMBL" id="RIB23015.1"/>
    </source>
</evidence>
<sequence length="304" mass="35845">MDSSKFEEQDQEQIKISIDNPHNGERIHNGKGVDEYIFSPKMQYLATWSKEDKSIIVWTIKNELIIEYEYSLNDDDIKYHELAGISDCKQIILITGEEIIDTTTKSRQELRAQGLTKLITSIAFLENGDLAIVNGEPVYRAYIFTKSKSNNNDQWICKKSFELEKFYFCTVGQNRKLFVFYAIPSFAIMQWDLITQKFDKQYMLYSNSNLSFWSSDFKIKLNSDNTFFAIAYLTYDVEEPFYNVHVYSTKTGMMIANRKFDERLHNFCFIGSKENERLFFSGPNNKTKSYNFYLLNHYIYSQDK</sequence>
<name>A0A397VKI9_9GLOM</name>
<comment type="caution">
    <text evidence="1">The sequence shown here is derived from an EMBL/GenBank/DDBJ whole genome shotgun (WGS) entry which is preliminary data.</text>
</comment>
<organism evidence="1 2">
    <name type="scientific">Gigaspora rosea</name>
    <dbReference type="NCBI Taxonomy" id="44941"/>
    <lineage>
        <taxon>Eukaryota</taxon>
        <taxon>Fungi</taxon>
        <taxon>Fungi incertae sedis</taxon>
        <taxon>Mucoromycota</taxon>
        <taxon>Glomeromycotina</taxon>
        <taxon>Glomeromycetes</taxon>
        <taxon>Diversisporales</taxon>
        <taxon>Gigasporaceae</taxon>
        <taxon>Gigaspora</taxon>
    </lineage>
</organism>
<dbReference type="InterPro" id="IPR036322">
    <property type="entry name" value="WD40_repeat_dom_sf"/>
</dbReference>
<gene>
    <name evidence="1" type="ORF">C2G38_915428</name>
</gene>
<accession>A0A397VKI9</accession>
<dbReference type="OrthoDB" id="10688167at2759"/>
<protein>
    <recommendedName>
        <fullName evidence="3">WD40-repeat-containing domain protein</fullName>
    </recommendedName>
</protein>